<proteinExistence type="predicted"/>
<dbReference type="NCBIfam" id="TIGR02532">
    <property type="entry name" value="IV_pilin_GFxxxE"/>
    <property type="match status" value="1"/>
</dbReference>
<dbReference type="InterPro" id="IPR011453">
    <property type="entry name" value="DUF1559"/>
</dbReference>
<dbReference type="Pfam" id="PF07596">
    <property type="entry name" value="SBP_bac_10"/>
    <property type="match status" value="1"/>
</dbReference>
<dbReference type="Gene3D" id="3.30.700.10">
    <property type="entry name" value="Glycoprotein, Type 4 Pilin"/>
    <property type="match status" value="1"/>
</dbReference>
<evidence type="ECO:0000313" key="3">
    <source>
        <dbReference type="Proteomes" id="UP000315750"/>
    </source>
</evidence>
<dbReference type="NCBIfam" id="TIGR04294">
    <property type="entry name" value="pre_pil_HX9DG"/>
    <property type="match status" value="1"/>
</dbReference>
<gene>
    <name evidence="2" type="ORF">Pan181_37770</name>
</gene>
<dbReference type="OrthoDB" id="251754at2"/>
<dbReference type="PANTHER" id="PTHR30093:SF2">
    <property type="entry name" value="TYPE II SECRETION SYSTEM PROTEIN H"/>
    <property type="match status" value="1"/>
</dbReference>
<dbReference type="KEGG" id="amuc:Pan181_37770"/>
<reference evidence="2 3" key="1">
    <citation type="submission" date="2019-02" db="EMBL/GenBank/DDBJ databases">
        <title>Deep-cultivation of Planctomycetes and their phenomic and genomic characterization uncovers novel biology.</title>
        <authorList>
            <person name="Wiegand S."/>
            <person name="Jogler M."/>
            <person name="Boedeker C."/>
            <person name="Pinto D."/>
            <person name="Vollmers J."/>
            <person name="Rivas-Marin E."/>
            <person name="Kohn T."/>
            <person name="Peeters S.H."/>
            <person name="Heuer A."/>
            <person name="Rast P."/>
            <person name="Oberbeckmann S."/>
            <person name="Bunk B."/>
            <person name="Jeske O."/>
            <person name="Meyerdierks A."/>
            <person name="Storesund J.E."/>
            <person name="Kallscheuer N."/>
            <person name="Luecker S."/>
            <person name="Lage O.M."/>
            <person name="Pohl T."/>
            <person name="Merkel B.J."/>
            <person name="Hornburger P."/>
            <person name="Mueller R.-W."/>
            <person name="Bruemmer F."/>
            <person name="Labrenz M."/>
            <person name="Spormann A.M."/>
            <person name="Op den Camp H."/>
            <person name="Overmann J."/>
            <person name="Amann R."/>
            <person name="Jetten M.S.M."/>
            <person name="Mascher T."/>
            <person name="Medema M.H."/>
            <person name="Devos D.P."/>
            <person name="Kaster A.-K."/>
            <person name="Ovreas L."/>
            <person name="Rohde M."/>
            <person name="Galperin M.Y."/>
            <person name="Jogler C."/>
        </authorList>
    </citation>
    <scope>NUCLEOTIDE SEQUENCE [LARGE SCALE GENOMIC DNA]</scope>
    <source>
        <strain evidence="2 3">Pan181</strain>
    </source>
</reference>
<keyword evidence="3" id="KW-1185">Reference proteome</keyword>
<dbReference type="PANTHER" id="PTHR30093">
    <property type="entry name" value="GENERAL SECRETION PATHWAY PROTEIN G"/>
    <property type="match status" value="1"/>
</dbReference>
<evidence type="ECO:0000313" key="2">
    <source>
        <dbReference type="EMBL" id="QDU57559.1"/>
    </source>
</evidence>
<dbReference type="RefSeq" id="WP_145248802.1">
    <property type="nucleotide sequence ID" value="NZ_CP036278.1"/>
</dbReference>
<dbReference type="SUPFAM" id="SSF54523">
    <property type="entry name" value="Pili subunits"/>
    <property type="match status" value="1"/>
</dbReference>
<sequence length="360" mass="38722">MSARPRLSSTNRSYPKNRLSQRQAFTLVELLVVIAIIGILVALLLPAVQSAREAARRVQCQSQLHNLALAVLSYESATGRMPQATDAEENGRGVTLRSGTQASWMVRILPHLEQQALFDQFDLELPIFSQSEAAPQLAQPEVLLCPSDQARGRTFVINGPRGSTTPVAMLAKGNYAAYVSPEHAECMNVAKGAMIHKQQPLSKIDDGTSNTVMITEVRTRENQEDQRGAWAIAWVGASILGADVHGTDSNVRICNQGSSPPSYFPNPIWARFALPPNAGVSPNIPRDDLYACPSSAEADLEGMPCWTRGDTTAAPRSQHIGGVNAANVDGSVTWLADEIDAVALGSRVCINDGLVVSESN</sequence>
<feature type="domain" description="DUF1559" evidence="1">
    <location>
        <begin position="49"/>
        <end position="341"/>
    </location>
</feature>
<evidence type="ECO:0000259" key="1">
    <source>
        <dbReference type="Pfam" id="PF07596"/>
    </source>
</evidence>
<protein>
    <recommendedName>
        <fullName evidence="1">DUF1559 domain-containing protein</fullName>
    </recommendedName>
</protein>
<name>A0A518AS53_9BACT</name>
<dbReference type="InterPro" id="IPR027558">
    <property type="entry name" value="Pre_pil_HX9DG_C"/>
</dbReference>
<dbReference type="Proteomes" id="UP000315750">
    <property type="component" value="Chromosome"/>
</dbReference>
<dbReference type="Pfam" id="PF07963">
    <property type="entry name" value="N_methyl"/>
    <property type="match status" value="1"/>
</dbReference>
<accession>A0A518AS53</accession>
<dbReference type="AlphaFoldDB" id="A0A518AS53"/>
<dbReference type="EMBL" id="CP036278">
    <property type="protein sequence ID" value="QDU57559.1"/>
    <property type="molecule type" value="Genomic_DNA"/>
</dbReference>
<dbReference type="InterPro" id="IPR045584">
    <property type="entry name" value="Pilin-like"/>
</dbReference>
<organism evidence="2 3">
    <name type="scientific">Aeoliella mucimassa</name>
    <dbReference type="NCBI Taxonomy" id="2527972"/>
    <lineage>
        <taxon>Bacteria</taxon>
        <taxon>Pseudomonadati</taxon>
        <taxon>Planctomycetota</taxon>
        <taxon>Planctomycetia</taxon>
        <taxon>Pirellulales</taxon>
        <taxon>Lacipirellulaceae</taxon>
        <taxon>Aeoliella</taxon>
    </lineage>
</organism>
<dbReference type="InterPro" id="IPR012902">
    <property type="entry name" value="N_methyl_site"/>
</dbReference>